<dbReference type="SMART" id="SM00642">
    <property type="entry name" value="Aamy"/>
    <property type="match status" value="1"/>
</dbReference>
<dbReference type="FunFam" id="3.20.20.80:FF:000064">
    <property type="entry name" value="Oligo-1,6-glucosidase"/>
    <property type="match status" value="1"/>
</dbReference>
<dbReference type="SUPFAM" id="SSF51011">
    <property type="entry name" value="Glycosyl hydrolase domain"/>
    <property type="match status" value="1"/>
</dbReference>
<dbReference type="Gene3D" id="3.20.20.80">
    <property type="entry name" value="Glycosidases"/>
    <property type="match status" value="1"/>
</dbReference>
<evidence type="ECO:0000259" key="4">
    <source>
        <dbReference type="SMART" id="SM00642"/>
    </source>
</evidence>
<dbReference type="EMBL" id="FRAW01000011">
    <property type="protein sequence ID" value="SHK61258.1"/>
    <property type="molecule type" value="Genomic_DNA"/>
</dbReference>
<dbReference type="Gene3D" id="3.90.400.10">
    <property type="entry name" value="Oligo-1,6-glucosidase, Domain 2"/>
    <property type="match status" value="1"/>
</dbReference>
<keyword evidence="3" id="KW-0326">Glycosidase</keyword>
<dbReference type="Proteomes" id="UP000184275">
    <property type="component" value="Unassembled WGS sequence"/>
</dbReference>
<evidence type="ECO:0000256" key="3">
    <source>
        <dbReference type="ARBA" id="ARBA00023295"/>
    </source>
</evidence>
<gene>
    <name evidence="5" type="ORF">SAMN05720469_11151</name>
</gene>
<dbReference type="InterPro" id="IPR017853">
    <property type="entry name" value="GH"/>
</dbReference>
<dbReference type="GO" id="GO:0004556">
    <property type="term" value="F:alpha-amylase activity"/>
    <property type="evidence" value="ECO:0007669"/>
    <property type="project" value="TreeGrafter"/>
</dbReference>
<name>A0A1M6TWR9_9BACT</name>
<sequence length="553" mass="63181">MQKSEALEYWKKIVCYEIYPSSFQDANGDGFGDLKGIANRLDYLESLGVGCIWMTPVYASPMRDNGYDVSDFYKINPQYGTMEDMDELLAKAREHHIVVMMDLVFNHVSKEHPWFLESQKSRDNSKSDWFIWKDPKPDGSPPNNWRGIFGGSAWTWNAARGQYYLHTFGDFQPDLNWENPEVRKALYDIANFWIGKGVGAFRIDAIVYIKKPKDFADGKPDASDGMVLIHDMTANTDGILDFLREFKTNVWKNKNVFTVAEANGIRPEELKNWVGENGVFDMLFEFNHLQGGDIWFKAKKLSMLDIKMAIVRSQMATAENGWYPIFWENHDKPRSISANFSNAADPVLAGKALLTLLLTLRGTPFVYQGEEIGMTNVNWDSIDAYNELNSRSQYELARREGFGADEAIRFVQAFSRDNARTPMQWDSSANAGFTCGKPWLALNENYPQINVQKEEGDPESVLAWFRRLSKFREKSEVLLNGDFQILLADDERIFAYKRTFRGKSLTILVNFSEADAFYNKSLLGDATLLFSNYGDAKKSHLHPLEANIFSADG</sequence>
<dbReference type="Gene3D" id="2.60.40.1180">
    <property type="entry name" value="Golgi alpha-mannosidase II"/>
    <property type="match status" value="1"/>
</dbReference>
<evidence type="ECO:0000313" key="6">
    <source>
        <dbReference type="Proteomes" id="UP000184275"/>
    </source>
</evidence>
<dbReference type="InterPro" id="IPR045857">
    <property type="entry name" value="O16G_dom_2"/>
</dbReference>
<evidence type="ECO:0000256" key="1">
    <source>
        <dbReference type="ARBA" id="ARBA00008061"/>
    </source>
</evidence>
<dbReference type="RefSeq" id="WP_073303865.1">
    <property type="nucleotide sequence ID" value="NZ_FRAW01000011.1"/>
</dbReference>
<dbReference type="InterPro" id="IPR013780">
    <property type="entry name" value="Glyco_hydro_b"/>
</dbReference>
<dbReference type="PANTHER" id="PTHR10357:SF179">
    <property type="entry name" value="NEUTRAL AND BASIC AMINO ACID TRANSPORT PROTEIN RBAT"/>
    <property type="match status" value="1"/>
</dbReference>
<organism evidence="5 6">
    <name type="scientific">Fibrobacter intestinalis</name>
    <dbReference type="NCBI Taxonomy" id="28122"/>
    <lineage>
        <taxon>Bacteria</taxon>
        <taxon>Pseudomonadati</taxon>
        <taxon>Fibrobacterota</taxon>
        <taxon>Fibrobacteria</taxon>
        <taxon>Fibrobacterales</taxon>
        <taxon>Fibrobacteraceae</taxon>
        <taxon>Fibrobacter</taxon>
    </lineage>
</organism>
<evidence type="ECO:0000313" key="5">
    <source>
        <dbReference type="EMBL" id="SHK61258.1"/>
    </source>
</evidence>
<dbReference type="CDD" id="cd11333">
    <property type="entry name" value="AmyAc_SI_OligoGlu_DGase"/>
    <property type="match status" value="1"/>
</dbReference>
<dbReference type="Pfam" id="PF00128">
    <property type="entry name" value="Alpha-amylase"/>
    <property type="match status" value="1"/>
</dbReference>
<feature type="domain" description="Glycosyl hydrolase family 13 catalytic" evidence="4">
    <location>
        <begin position="17"/>
        <end position="420"/>
    </location>
</feature>
<dbReference type="GO" id="GO:0009313">
    <property type="term" value="P:oligosaccharide catabolic process"/>
    <property type="evidence" value="ECO:0007669"/>
    <property type="project" value="TreeGrafter"/>
</dbReference>
<proteinExistence type="inferred from homology"/>
<dbReference type="AlphaFoldDB" id="A0A1M6TWR9"/>
<accession>A0A1M6TWR9</accession>
<dbReference type="PANTHER" id="PTHR10357">
    <property type="entry name" value="ALPHA-AMYLASE FAMILY MEMBER"/>
    <property type="match status" value="1"/>
</dbReference>
<comment type="similarity">
    <text evidence="1">Belongs to the glycosyl hydrolase 13 family.</text>
</comment>
<keyword evidence="6" id="KW-1185">Reference proteome</keyword>
<protein>
    <submittedName>
        <fullName evidence="5">Alpha-glucosidase</fullName>
    </submittedName>
</protein>
<dbReference type="SUPFAM" id="SSF51445">
    <property type="entry name" value="(Trans)glycosidases"/>
    <property type="match status" value="1"/>
</dbReference>
<reference evidence="6" key="1">
    <citation type="submission" date="2016-11" db="EMBL/GenBank/DDBJ databases">
        <authorList>
            <person name="Varghese N."/>
            <person name="Submissions S."/>
        </authorList>
    </citation>
    <scope>NUCLEOTIDE SEQUENCE [LARGE SCALE GENOMIC DNA]</scope>
    <source>
        <strain evidence="6">UWOS</strain>
    </source>
</reference>
<evidence type="ECO:0000256" key="2">
    <source>
        <dbReference type="ARBA" id="ARBA00022801"/>
    </source>
</evidence>
<dbReference type="FunFam" id="3.90.400.10:FF:000002">
    <property type="entry name" value="Sucrose isomerase"/>
    <property type="match status" value="1"/>
</dbReference>
<keyword evidence="2" id="KW-0378">Hydrolase</keyword>
<dbReference type="InterPro" id="IPR006047">
    <property type="entry name" value="GH13_cat_dom"/>
</dbReference>